<feature type="chain" id="PRO_5044329119" description="AB hydrolase-1 domain-containing protein" evidence="3">
    <location>
        <begin position="21"/>
        <end position="345"/>
    </location>
</feature>
<dbReference type="PRINTS" id="PR00111">
    <property type="entry name" value="ABHYDROLASE"/>
</dbReference>
<feature type="domain" description="AB hydrolase-1" evidence="4">
    <location>
        <begin position="49"/>
        <end position="296"/>
    </location>
</feature>
<feature type="signal peptide" evidence="3">
    <location>
        <begin position="1"/>
        <end position="20"/>
    </location>
</feature>
<evidence type="ECO:0000313" key="6">
    <source>
        <dbReference type="Proteomes" id="UP000803884"/>
    </source>
</evidence>
<dbReference type="Proteomes" id="UP000803884">
    <property type="component" value="Unassembled WGS sequence"/>
</dbReference>
<evidence type="ECO:0000256" key="1">
    <source>
        <dbReference type="ARBA" id="ARBA00022801"/>
    </source>
</evidence>
<dbReference type="RefSeq" id="XP_069231815.1">
    <property type="nucleotide sequence ID" value="XM_069371313.1"/>
</dbReference>
<dbReference type="EMBL" id="JAAQHG020000006">
    <property type="protein sequence ID" value="KAL1588710.1"/>
    <property type="molecule type" value="Genomic_DNA"/>
</dbReference>
<dbReference type="PRINTS" id="PR00412">
    <property type="entry name" value="EPOXHYDRLASE"/>
</dbReference>
<dbReference type="GeneID" id="96004151"/>
<gene>
    <name evidence="5" type="ORF">WHR41_02707</name>
</gene>
<dbReference type="AlphaFoldDB" id="A0AB34KYR4"/>
<name>A0AB34KYR4_9PEZI</name>
<dbReference type="InterPro" id="IPR029058">
    <property type="entry name" value="AB_hydrolase_fold"/>
</dbReference>
<evidence type="ECO:0000259" key="4">
    <source>
        <dbReference type="Pfam" id="PF00561"/>
    </source>
</evidence>
<reference evidence="5 6" key="1">
    <citation type="journal article" date="2020" name="Microbiol. Resour. Announc.">
        <title>Draft Genome Sequence of a Cladosporium Species Isolated from the Mesophotic Ascidian Didemnum maculosum.</title>
        <authorList>
            <person name="Gioti A."/>
            <person name="Siaperas R."/>
            <person name="Nikolaivits E."/>
            <person name="Le Goff G."/>
            <person name="Ouazzani J."/>
            <person name="Kotoulas G."/>
            <person name="Topakas E."/>
        </authorList>
    </citation>
    <scope>NUCLEOTIDE SEQUENCE [LARGE SCALE GENOMIC DNA]</scope>
    <source>
        <strain evidence="5 6">TM138-S3</strain>
    </source>
</reference>
<keyword evidence="1" id="KW-0378">Hydrolase</keyword>
<protein>
    <recommendedName>
        <fullName evidence="4">AB hydrolase-1 domain-containing protein</fullName>
    </recommendedName>
</protein>
<proteinExistence type="inferred from homology"/>
<dbReference type="Pfam" id="PF00561">
    <property type="entry name" value="Abhydrolase_1"/>
    <property type="match status" value="1"/>
</dbReference>
<sequence length="345" mass="37631">MMIHLGITPLIVAFTSLANALQPFEEWGHERIQLKDVSIHFRYSASGKPPLLLVHGFPEHSPTWIHIGPVLAEHYTVIAPDNRGMGESSLARDGNYSAVAGAQDHLAILNFLNISQAYLFAHDKGVGIASALALEHPERIAKVALTEYVLPGFGYPTSVTSPDIYINWQLAFFAVPDAAQYFIQGREKEMLAWYFFHASYSGNSVISNDLLDLYTRAISKPGFLRAGLSYFGAAFEDAEYFTAKINESKLQMPVLAMGGEASFAPESALQSAFGPVADDLTTFVVPKAGHWIGDENPMASARRVLEFLGNDTSVPAIDLGWLETTTTMFGAFGSDEVTPGIYGTM</sequence>
<keyword evidence="6" id="KW-1185">Reference proteome</keyword>
<evidence type="ECO:0000256" key="2">
    <source>
        <dbReference type="ARBA" id="ARBA00038334"/>
    </source>
</evidence>
<comment type="similarity">
    <text evidence="2">Belongs to the AB hydrolase superfamily. Epoxide hydrolase family.</text>
</comment>
<evidence type="ECO:0000313" key="5">
    <source>
        <dbReference type="EMBL" id="KAL1588710.1"/>
    </source>
</evidence>
<comment type="caution">
    <text evidence="5">The sequence shown here is derived from an EMBL/GenBank/DDBJ whole genome shotgun (WGS) entry which is preliminary data.</text>
</comment>
<organism evidence="5 6">
    <name type="scientific">Cladosporium halotolerans</name>
    <dbReference type="NCBI Taxonomy" id="1052096"/>
    <lineage>
        <taxon>Eukaryota</taxon>
        <taxon>Fungi</taxon>
        <taxon>Dikarya</taxon>
        <taxon>Ascomycota</taxon>
        <taxon>Pezizomycotina</taxon>
        <taxon>Dothideomycetes</taxon>
        <taxon>Dothideomycetidae</taxon>
        <taxon>Cladosporiales</taxon>
        <taxon>Cladosporiaceae</taxon>
        <taxon>Cladosporium</taxon>
    </lineage>
</organism>
<dbReference type="PANTHER" id="PTHR43329">
    <property type="entry name" value="EPOXIDE HYDROLASE"/>
    <property type="match status" value="1"/>
</dbReference>
<dbReference type="InterPro" id="IPR000639">
    <property type="entry name" value="Epox_hydrolase-like"/>
</dbReference>
<dbReference type="SUPFAM" id="SSF53474">
    <property type="entry name" value="alpha/beta-Hydrolases"/>
    <property type="match status" value="1"/>
</dbReference>
<keyword evidence="3" id="KW-0732">Signal</keyword>
<dbReference type="InterPro" id="IPR000073">
    <property type="entry name" value="AB_hydrolase_1"/>
</dbReference>
<accession>A0AB34KYR4</accession>
<evidence type="ECO:0000256" key="3">
    <source>
        <dbReference type="SAM" id="SignalP"/>
    </source>
</evidence>
<dbReference type="GO" id="GO:0016787">
    <property type="term" value="F:hydrolase activity"/>
    <property type="evidence" value="ECO:0007669"/>
    <property type="project" value="UniProtKB-KW"/>
</dbReference>
<dbReference type="Gene3D" id="3.40.50.1820">
    <property type="entry name" value="alpha/beta hydrolase"/>
    <property type="match status" value="1"/>
</dbReference>